<feature type="region of interest" description="Disordered" evidence="2">
    <location>
        <begin position="1"/>
        <end position="24"/>
    </location>
</feature>
<feature type="compositionally biased region" description="Low complexity" evidence="2">
    <location>
        <begin position="413"/>
        <end position="428"/>
    </location>
</feature>
<evidence type="ECO:0000259" key="3">
    <source>
        <dbReference type="PROSITE" id="PS50114"/>
    </source>
</evidence>
<dbReference type="InterPro" id="IPR057725">
    <property type="entry name" value="Ams2-SPT21_N"/>
</dbReference>
<dbReference type="GO" id="GO:0030466">
    <property type="term" value="P:silent mating-type cassette heterochromatin formation"/>
    <property type="evidence" value="ECO:0007669"/>
    <property type="project" value="TreeGrafter"/>
</dbReference>
<comment type="caution">
    <text evidence="4">The sequence shown here is derived from an EMBL/GenBank/DDBJ whole genome shotgun (WGS) entry which is preliminary data.</text>
</comment>
<dbReference type="AlphaFoldDB" id="A0A9P4LX58"/>
<dbReference type="SUPFAM" id="SSF57716">
    <property type="entry name" value="Glucocorticoid receptor-like (DNA-binding domain)"/>
    <property type="match status" value="1"/>
</dbReference>
<dbReference type="Proteomes" id="UP000799776">
    <property type="component" value="Unassembled WGS sequence"/>
</dbReference>
<feature type="compositionally biased region" description="Low complexity" evidence="2">
    <location>
        <begin position="455"/>
        <end position="465"/>
    </location>
</feature>
<accession>A0A9P4LX58</accession>
<feature type="compositionally biased region" description="Polar residues" evidence="2">
    <location>
        <begin position="915"/>
        <end position="926"/>
    </location>
</feature>
<organism evidence="4 5">
    <name type="scientific">Saccharata proteae CBS 121410</name>
    <dbReference type="NCBI Taxonomy" id="1314787"/>
    <lineage>
        <taxon>Eukaryota</taxon>
        <taxon>Fungi</taxon>
        <taxon>Dikarya</taxon>
        <taxon>Ascomycota</taxon>
        <taxon>Pezizomycotina</taxon>
        <taxon>Dothideomycetes</taxon>
        <taxon>Dothideomycetes incertae sedis</taxon>
        <taxon>Botryosphaeriales</taxon>
        <taxon>Saccharataceae</taxon>
        <taxon>Saccharata</taxon>
    </lineage>
</organism>
<feature type="compositionally biased region" description="Basic and acidic residues" evidence="2">
    <location>
        <begin position="1241"/>
        <end position="1254"/>
    </location>
</feature>
<dbReference type="Pfam" id="PF25823">
    <property type="entry name" value="Ams2-SPT21_N"/>
    <property type="match status" value="1"/>
</dbReference>
<feature type="compositionally biased region" description="Polar residues" evidence="2">
    <location>
        <begin position="993"/>
        <end position="1005"/>
    </location>
</feature>
<dbReference type="GO" id="GO:0000183">
    <property type="term" value="P:rDNA heterochromatin formation"/>
    <property type="evidence" value="ECO:0007669"/>
    <property type="project" value="TreeGrafter"/>
</dbReference>
<dbReference type="InterPro" id="IPR013088">
    <property type="entry name" value="Znf_NHR/GATA"/>
</dbReference>
<dbReference type="PANTHER" id="PTHR39147">
    <property type="entry name" value="PROTEIN SPT21"/>
    <property type="match status" value="1"/>
</dbReference>
<feature type="region of interest" description="Disordered" evidence="2">
    <location>
        <begin position="251"/>
        <end position="465"/>
    </location>
</feature>
<feature type="compositionally biased region" description="Polar residues" evidence="2">
    <location>
        <begin position="299"/>
        <end position="308"/>
    </location>
</feature>
<feature type="domain" description="GATA-type" evidence="3">
    <location>
        <begin position="815"/>
        <end position="854"/>
    </location>
</feature>
<dbReference type="InterPro" id="IPR042403">
    <property type="entry name" value="Spt21/Ams2"/>
</dbReference>
<feature type="compositionally biased region" description="Polar residues" evidence="2">
    <location>
        <begin position="253"/>
        <end position="283"/>
    </location>
</feature>
<name>A0A9P4LX58_9PEZI</name>
<keyword evidence="1" id="KW-0863">Zinc-finger</keyword>
<feature type="region of interest" description="Disordered" evidence="2">
    <location>
        <begin position="950"/>
        <end position="1005"/>
    </location>
</feature>
<feature type="compositionally biased region" description="Polar residues" evidence="2">
    <location>
        <begin position="606"/>
        <end position="616"/>
    </location>
</feature>
<evidence type="ECO:0000313" key="5">
    <source>
        <dbReference type="Proteomes" id="UP000799776"/>
    </source>
</evidence>
<feature type="region of interest" description="Disordered" evidence="2">
    <location>
        <begin position="1199"/>
        <end position="1254"/>
    </location>
</feature>
<dbReference type="GO" id="GO:0043565">
    <property type="term" value="F:sequence-specific DNA binding"/>
    <property type="evidence" value="ECO:0007669"/>
    <property type="project" value="InterPro"/>
</dbReference>
<feature type="compositionally biased region" description="Polar residues" evidence="2">
    <location>
        <begin position="660"/>
        <end position="693"/>
    </location>
</feature>
<sequence>MSSPYSFGGPSPHAMSTTAADDDHEMENEIPRRLMRVKVLYTFDEQNKTFCLTRLPNALNIPTVALDDETNVGVIELKTCIEAIVTASPELVAKLGHDYTVYAYDYSEYETPLVGQGMLSWVLASASSNANAPASESKTMITGKVCKNILGLFSNGIKETLEVKLKLVPVPTFLQSEYIESMEKYRNLSKVIPEGFDHAAWTSFLKANPSIGAMAAQNTQQAPIPAQRTNSGGVESLHQLLTQSNMERHGSHYSMSQGYQGSRPGSPTPSFRSSTALQQVTQDSHSRPASRASTVGDRQMQNYNTAMESNVGPEPEQGEGPPKKRARVVQTEWRGRSQFGPRADSLRVTASTAASIRVHKPTPQNPVTGNSLEPPPRAPTPRPNELPQTRGRPSISSGLRNYASSENTRTYVSPYAAPSNYSESAAASSDDERMVEADDSPVDMPSSPPVLTQDSPMPSSPALPSMSYNVDSGFMSGSMAFPDSDFDLPEPNKGGQTGHQNHQMEPSSTAPIHSDSPWQIEMPGPTELLPTTVKPPPLHYKYQRRAEAAAAARATPDAAETDAGAVKTEKRGRKRNDTKKPAPPPTQHRLAPLPMSAEPRSDISIGPSSTMVQTQIPFPPSDRVSAPPADTQAGSISHASPANAPRPFNAAAPSQPPHAVQQSSPAPQSMSNQTSNVANKRNLPRSHTWSAGASQEPRSDGPLGPTSDSRSASPRPRSGAGAKRKKVIEEKLMQNIGEGKMPDFCACCGEIRTPTWRKAFVKIVEGHPPEDIVTNTKEEGAIAGVEIVAPQPNEVNFVPKYKLYKKHLTNVDKTNKDFAQMTLCNSCGLYFSNWGLMRPREKWESKPKEPSRKRGRPKKKKVNDDQPIPTSEVGHEPMSMLYTDQICPTDQPEHSEPMQIAQSVEQQPEQQPTQRTNLPRASSAQPQRHRSSDSQGWDNAISNAALARAVNSSPVRMPGSQESPIDLEEGFTPKPTRRLLFPSPRKEGEVKSLGNSNSNSGITLDKTTVQANFVLEDRRTDKENHPPANEDGFDDLFEDGFPSTIHATPKPNKTPRPLFNILKTPTSTRSKRAALTPKAGLDDGANYLATTPSRSMNLNRLRNTPKGVLTPFTAQMNDLFGTNGGGNTSNNHGAGGGAMDFSSLMFNSPSGRSLVDFSDFDFGSGFLTSGDAEHGFGSDAVAGFGFELYEDPLDFAGFGEGEMGQDRDGGDEERVVGEKGDRDREEGQGQGEGGGAATKVEANEVRIADVPHVS</sequence>
<feature type="compositionally biased region" description="Low complexity" evidence="2">
    <location>
        <begin position="709"/>
        <end position="721"/>
    </location>
</feature>
<feature type="region of interest" description="Disordered" evidence="2">
    <location>
        <begin position="841"/>
        <end position="937"/>
    </location>
</feature>
<reference evidence="4" key="1">
    <citation type="journal article" date="2020" name="Stud. Mycol.">
        <title>101 Dothideomycetes genomes: a test case for predicting lifestyles and emergence of pathogens.</title>
        <authorList>
            <person name="Haridas S."/>
            <person name="Albert R."/>
            <person name="Binder M."/>
            <person name="Bloem J."/>
            <person name="Labutti K."/>
            <person name="Salamov A."/>
            <person name="Andreopoulos B."/>
            <person name="Baker S."/>
            <person name="Barry K."/>
            <person name="Bills G."/>
            <person name="Bluhm B."/>
            <person name="Cannon C."/>
            <person name="Castanera R."/>
            <person name="Culley D."/>
            <person name="Daum C."/>
            <person name="Ezra D."/>
            <person name="Gonzalez J."/>
            <person name="Henrissat B."/>
            <person name="Kuo A."/>
            <person name="Liang C."/>
            <person name="Lipzen A."/>
            <person name="Lutzoni F."/>
            <person name="Magnuson J."/>
            <person name="Mondo S."/>
            <person name="Nolan M."/>
            <person name="Ohm R."/>
            <person name="Pangilinan J."/>
            <person name="Park H.-J."/>
            <person name="Ramirez L."/>
            <person name="Alfaro M."/>
            <person name="Sun H."/>
            <person name="Tritt A."/>
            <person name="Yoshinaga Y."/>
            <person name="Zwiers L.-H."/>
            <person name="Turgeon B."/>
            <person name="Goodwin S."/>
            <person name="Spatafora J."/>
            <person name="Crous P."/>
            <person name="Grigoriev I."/>
        </authorList>
    </citation>
    <scope>NUCLEOTIDE SEQUENCE</scope>
    <source>
        <strain evidence="4">CBS 121410</strain>
    </source>
</reference>
<dbReference type="GO" id="GO:0008270">
    <property type="term" value="F:zinc ion binding"/>
    <property type="evidence" value="ECO:0007669"/>
    <property type="project" value="UniProtKB-KW"/>
</dbReference>
<proteinExistence type="predicted"/>
<feature type="region of interest" description="Disordered" evidence="2">
    <location>
        <begin position="480"/>
        <end position="727"/>
    </location>
</feature>
<dbReference type="PANTHER" id="PTHR39147:SF1">
    <property type="entry name" value="PROTEIN SPT21"/>
    <property type="match status" value="1"/>
</dbReference>
<dbReference type="PROSITE" id="PS50114">
    <property type="entry name" value="GATA_ZN_FINGER_2"/>
    <property type="match status" value="1"/>
</dbReference>
<evidence type="ECO:0000256" key="1">
    <source>
        <dbReference type="PROSITE-ProRule" id="PRU00094"/>
    </source>
</evidence>
<dbReference type="GO" id="GO:0006357">
    <property type="term" value="P:regulation of transcription by RNA polymerase II"/>
    <property type="evidence" value="ECO:0007669"/>
    <property type="project" value="TreeGrafter"/>
</dbReference>
<evidence type="ECO:0000313" key="4">
    <source>
        <dbReference type="EMBL" id="KAF2087269.1"/>
    </source>
</evidence>
<feature type="compositionally biased region" description="Low complexity" evidence="2">
    <location>
        <begin position="639"/>
        <end position="653"/>
    </location>
</feature>
<dbReference type="EMBL" id="ML978720">
    <property type="protein sequence ID" value="KAF2087269.1"/>
    <property type="molecule type" value="Genomic_DNA"/>
</dbReference>
<dbReference type="Gene3D" id="3.30.50.10">
    <property type="entry name" value="Erythroid Transcription Factor GATA-1, subunit A"/>
    <property type="match status" value="1"/>
</dbReference>
<feature type="compositionally biased region" description="Polar residues" evidence="2">
    <location>
        <begin position="394"/>
        <end position="411"/>
    </location>
</feature>
<gene>
    <name evidence="4" type="ORF">K490DRAFT_65656</name>
</gene>
<dbReference type="InterPro" id="IPR000679">
    <property type="entry name" value="Znf_GATA"/>
</dbReference>
<evidence type="ECO:0000256" key="2">
    <source>
        <dbReference type="SAM" id="MobiDB-lite"/>
    </source>
</evidence>
<keyword evidence="1" id="KW-0862">Zinc</keyword>
<protein>
    <recommendedName>
        <fullName evidence="3">GATA-type domain-containing protein</fullName>
    </recommendedName>
</protein>
<keyword evidence="5" id="KW-1185">Reference proteome</keyword>
<feature type="compositionally biased region" description="Basic and acidic residues" evidence="2">
    <location>
        <begin position="841"/>
        <end position="852"/>
    </location>
</feature>
<feature type="compositionally biased region" description="Low complexity" evidence="2">
    <location>
        <begin position="548"/>
        <end position="563"/>
    </location>
</feature>
<keyword evidence="1" id="KW-0479">Metal-binding</keyword>
<feature type="compositionally biased region" description="Pro residues" evidence="2">
    <location>
        <begin position="373"/>
        <end position="384"/>
    </location>
</feature>
<feature type="compositionally biased region" description="Low complexity" evidence="2">
    <location>
        <begin position="899"/>
        <end position="914"/>
    </location>
</feature>
<feature type="compositionally biased region" description="Basic and acidic residues" evidence="2">
    <location>
        <begin position="1204"/>
        <end position="1227"/>
    </location>
</feature>
<feature type="compositionally biased region" description="Polar residues" evidence="2">
    <location>
        <begin position="498"/>
        <end position="511"/>
    </location>
</feature>
<dbReference type="OrthoDB" id="3199820at2759"/>